<dbReference type="Proteomes" id="UP000008370">
    <property type="component" value="Unassembled WGS sequence"/>
</dbReference>
<evidence type="ECO:0000313" key="3">
    <source>
        <dbReference type="EMBL" id="EKM53408.1"/>
    </source>
</evidence>
<dbReference type="AlphaFoldDB" id="K5VPN4"/>
<dbReference type="EMBL" id="JH930474">
    <property type="protein sequence ID" value="EKM53408.1"/>
    <property type="molecule type" value="Genomic_DNA"/>
</dbReference>
<feature type="signal peptide" evidence="2">
    <location>
        <begin position="1"/>
        <end position="22"/>
    </location>
</feature>
<accession>K5VPN4</accession>
<keyword evidence="1" id="KW-0472">Membrane</keyword>
<feature type="transmembrane region" description="Helical" evidence="1">
    <location>
        <begin position="92"/>
        <end position="112"/>
    </location>
</feature>
<keyword evidence="4" id="KW-1185">Reference proteome</keyword>
<proteinExistence type="predicted"/>
<evidence type="ECO:0000256" key="2">
    <source>
        <dbReference type="SAM" id="SignalP"/>
    </source>
</evidence>
<keyword evidence="1" id="KW-0812">Transmembrane</keyword>
<protein>
    <submittedName>
        <fullName evidence="3">Uncharacterized protein</fullName>
    </submittedName>
</protein>
<evidence type="ECO:0000313" key="4">
    <source>
        <dbReference type="Proteomes" id="UP000008370"/>
    </source>
</evidence>
<feature type="chain" id="PRO_5003885008" evidence="2">
    <location>
        <begin position="23"/>
        <end position="113"/>
    </location>
</feature>
<dbReference type="HOGENOM" id="CLU_2134398_0_0_1"/>
<keyword evidence="1" id="KW-1133">Transmembrane helix</keyword>
<dbReference type="InParanoid" id="K5VPN4"/>
<organism evidence="3 4">
    <name type="scientific">Phanerochaete carnosa (strain HHB-10118-sp)</name>
    <name type="common">White-rot fungus</name>
    <name type="synonym">Peniophora carnosa</name>
    <dbReference type="NCBI Taxonomy" id="650164"/>
    <lineage>
        <taxon>Eukaryota</taxon>
        <taxon>Fungi</taxon>
        <taxon>Dikarya</taxon>
        <taxon>Basidiomycota</taxon>
        <taxon>Agaricomycotina</taxon>
        <taxon>Agaricomycetes</taxon>
        <taxon>Polyporales</taxon>
        <taxon>Phanerochaetaceae</taxon>
        <taxon>Phanerochaete</taxon>
    </lineage>
</organism>
<name>K5VPN4_PHACS</name>
<reference evidence="3 4" key="1">
    <citation type="journal article" date="2012" name="BMC Genomics">
        <title>Comparative genomics of the white-rot fungi, Phanerochaete carnosa and P. chrysosporium, to elucidate the genetic basis of the distinct wood types they colonize.</title>
        <authorList>
            <person name="Suzuki H."/>
            <person name="MacDonald J."/>
            <person name="Syed K."/>
            <person name="Salamov A."/>
            <person name="Hori C."/>
            <person name="Aerts A."/>
            <person name="Henrissat B."/>
            <person name="Wiebenga A."/>
            <person name="vanKuyk P.A."/>
            <person name="Barry K."/>
            <person name="Lindquist E."/>
            <person name="LaButti K."/>
            <person name="Lapidus A."/>
            <person name="Lucas S."/>
            <person name="Coutinho P."/>
            <person name="Gong Y."/>
            <person name="Samejima M."/>
            <person name="Mahadevan R."/>
            <person name="Abou-Zaid M."/>
            <person name="de Vries R.P."/>
            <person name="Igarashi K."/>
            <person name="Yadav J.S."/>
            <person name="Grigoriev I.V."/>
            <person name="Master E.R."/>
        </authorList>
    </citation>
    <scope>NUCLEOTIDE SEQUENCE [LARGE SCALE GENOMIC DNA]</scope>
    <source>
        <strain evidence="3 4">HHB-10118-sp</strain>
    </source>
</reference>
<sequence length="113" mass="11579">MRSQIVRHLVFGLLATLTVCNAAPPAADRLDLRDMALSPRADMIGVNSGETGSLLVTGQRASVAPVTNCTNEQCAHNATAVINAEINGATALGLWTCSAIALAAAGSVLVFFA</sequence>
<evidence type="ECO:0000256" key="1">
    <source>
        <dbReference type="SAM" id="Phobius"/>
    </source>
</evidence>
<dbReference type="RefSeq" id="XP_007398100.1">
    <property type="nucleotide sequence ID" value="XM_007398038.1"/>
</dbReference>
<keyword evidence="2" id="KW-0732">Signal</keyword>
<dbReference type="KEGG" id="pco:PHACADRAFT_259768"/>
<dbReference type="GeneID" id="18917522"/>
<gene>
    <name evidence="3" type="ORF">PHACADRAFT_259768</name>
</gene>